<proteinExistence type="inferred from homology"/>
<dbReference type="NCBIfam" id="TIGR02984">
    <property type="entry name" value="Sig-70_plancto1"/>
    <property type="match status" value="1"/>
</dbReference>
<dbReference type="RefSeq" id="WP_231746648.1">
    <property type="nucleotide sequence ID" value="NZ_CP036275.1"/>
</dbReference>
<evidence type="ECO:0000256" key="4">
    <source>
        <dbReference type="ARBA" id="ARBA00023125"/>
    </source>
</evidence>
<keyword evidence="9" id="KW-1185">Reference proteome</keyword>
<dbReference type="InterPro" id="IPR013325">
    <property type="entry name" value="RNA_pol_sigma_r2"/>
</dbReference>
<dbReference type="SUPFAM" id="SSF88659">
    <property type="entry name" value="Sigma3 and sigma4 domains of RNA polymerase sigma factors"/>
    <property type="match status" value="1"/>
</dbReference>
<dbReference type="InterPro" id="IPR014326">
    <property type="entry name" value="RNA_pol_sigma-70_Plancto"/>
</dbReference>
<dbReference type="SUPFAM" id="SSF88946">
    <property type="entry name" value="Sigma2 domain of RNA polymerase sigma factors"/>
    <property type="match status" value="1"/>
</dbReference>
<feature type="domain" description="RNA polymerase sigma factor 70 region 4 type 2" evidence="7">
    <location>
        <begin position="148"/>
        <end position="200"/>
    </location>
</feature>
<evidence type="ECO:0000256" key="5">
    <source>
        <dbReference type="ARBA" id="ARBA00023163"/>
    </source>
</evidence>
<gene>
    <name evidence="8" type="primary">sigD_3</name>
    <name evidence="8" type="ORF">Mal4_53890</name>
</gene>
<evidence type="ECO:0000259" key="6">
    <source>
        <dbReference type="Pfam" id="PF04542"/>
    </source>
</evidence>
<dbReference type="KEGG" id="mri:Mal4_53890"/>
<dbReference type="Gene3D" id="1.10.1740.10">
    <property type="match status" value="1"/>
</dbReference>
<dbReference type="NCBIfam" id="TIGR02937">
    <property type="entry name" value="sigma70-ECF"/>
    <property type="match status" value="1"/>
</dbReference>
<evidence type="ECO:0000256" key="3">
    <source>
        <dbReference type="ARBA" id="ARBA00023082"/>
    </source>
</evidence>
<evidence type="ECO:0000313" key="8">
    <source>
        <dbReference type="EMBL" id="QDU41024.1"/>
    </source>
</evidence>
<dbReference type="Proteomes" id="UP000320496">
    <property type="component" value="Chromosome"/>
</dbReference>
<dbReference type="GO" id="GO:0006352">
    <property type="term" value="P:DNA-templated transcription initiation"/>
    <property type="evidence" value="ECO:0007669"/>
    <property type="project" value="InterPro"/>
</dbReference>
<evidence type="ECO:0000256" key="1">
    <source>
        <dbReference type="ARBA" id="ARBA00010641"/>
    </source>
</evidence>
<dbReference type="InterPro" id="IPR036388">
    <property type="entry name" value="WH-like_DNA-bd_sf"/>
</dbReference>
<organism evidence="8 9">
    <name type="scientific">Maioricimonas rarisocia</name>
    <dbReference type="NCBI Taxonomy" id="2528026"/>
    <lineage>
        <taxon>Bacteria</taxon>
        <taxon>Pseudomonadati</taxon>
        <taxon>Planctomycetota</taxon>
        <taxon>Planctomycetia</taxon>
        <taxon>Planctomycetales</taxon>
        <taxon>Planctomycetaceae</taxon>
        <taxon>Maioricimonas</taxon>
    </lineage>
</organism>
<dbReference type="CDD" id="cd06171">
    <property type="entry name" value="Sigma70_r4"/>
    <property type="match status" value="1"/>
</dbReference>
<dbReference type="InterPro" id="IPR013324">
    <property type="entry name" value="RNA_pol_sigma_r3/r4-like"/>
</dbReference>
<keyword evidence="5" id="KW-0804">Transcription</keyword>
<name>A0A517ZEY3_9PLAN</name>
<dbReference type="GO" id="GO:0003677">
    <property type="term" value="F:DNA binding"/>
    <property type="evidence" value="ECO:0007669"/>
    <property type="project" value="UniProtKB-KW"/>
</dbReference>
<evidence type="ECO:0000313" key="9">
    <source>
        <dbReference type="Proteomes" id="UP000320496"/>
    </source>
</evidence>
<keyword evidence="2" id="KW-0805">Transcription regulation</keyword>
<dbReference type="PANTHER" id="PTHR43133">
    <property type="entry name" value="RNA POLYMERASE ECF-TYPE SIGMA FACTO"/>
    <property type="match status" value="1"/>
</dbReference>
<sequence length="214" mass="24515">MPDPSDETADAPLAERMLQGDTEALGELFSMHRHRLWRMVNFRLDRRLQGRLDADDILQEAYLSACQRLEHFTYESGRMPFIWLRLIVSQTLIDVHRRHFGTQKRDPRRELSISSGWSSESTSLSITGFLLGHLTSPSQAALKAELSQQLEAALSTMSNIDREVLALRHFEELTNSETAQVLNLTEQAASVRYMRALTRLRTIFEALDSDANKR</sequence>
<dbReference type="InterPro" id="IPR007627">
    <property type="entry name" value="RNA_pol_sigma70_r2"/>
</dbReference>
<evidence type="ECO:0000259" key="7">
    <source>
        <dbReference type="Pfam" id="PF08281"/>
    </source>
</evidence>
<dbReference type="InterPro" id="IPR014284">
    <property type="entry name" value="RNA_pol_sigma-70_dom"/>
</dbReference>
<keyword evidence="3" id="KW-0731">Sigma factor</keyword>
<feature type="domain" description="RNA polymerase sigma-70 region 2" evidence="6">
    <location>
        <begin position="29"/>
        <end position="99"/>
    </location>
</feature>
<dbReference type="GO" id="GO:0016987">
    <property type="term" value="F:sigma factor activity"/>
    <property type="evidence" value="ECO:0007669"/>
    <property type="project" value="UniProtKB-KW"/>
</dbReference>
<reference evidence="8 9" key="1">
    <citation type="submission" date="2019-02" db="EMBL/GenBank/DDBJ databases">
        <title>Deep-cultivation of Planctomycetes and their phenomic and genomic characterization uncovers novel biology.</title>
        <authorList>
            <person name="Wiegand S."/>
            <person name="Jogler M."/>
            <person name="Boedeker C."/>
            <person name="Pinto D."/>
            <person name="Vollmers J."/>
            <person name="Rivas-Marin E."/>
            <person name="Kohn T."/>
            <person name="Peeters S.H."/>
            <person name="Heuer A."/>
            <person name="Rast P."/>
            <person name="Oberbeckmann S."/>
            <person name="Bunk B."/>
            <person name="Jeske O."/>
            <person name="Meyerdierks A."/>
            <person name="Storesund J.E."/>
            <person name="Kallscheuer N."/>
            <person name="Luecker S."/>
            <person name="Lage O.M."/>
            <person name="Pohl T."/>
            <person name="Merkel B.J."/>
            <person name="Hornburger P."/>
            <person name="Mueller R.-W."/>
            <person name="Bruemmer F."/>
            <person name="Labrenz M."/>
            <person name="Spormann A.M."/>
            <person name="Op den Camp H."/>
            <person name="Overmann J."/>
            <person name="Amann R."/>
            <person name="Jetten M.S.M."/>
            <person name="Mascher T."/>
            <person name="Medema M.H."/>
            <person name="Devos D.P."/>
            <person name="Kaster A.-K."/>
            <person name="Ovreas L."/>
            <person name="Rohde M."/>
            <person name="Galperin M.Y."/>
            <person name="Jogler C."/>
        </authorList>
    </citation>
    <scope>NUCLEOTIDE SEQUENCE [LARGE SCALE GENOMIC DNA]</scope>
    <source>
        <strain evidence="8 9">Mal4</strain>
    </source>
</reference>
<dbReference type="Pfam" id="PF04542">
    <property type="entry name" value="Sigma70_r2"/>
    <property type="match status" value="1"/>
</dbReference>
<evidence type="ECO:0000256" key="2">
    <source>
        <dbReference type="ARBA" id="ARBA00023015"/>
    </source>
</evidence>
<dbReference type="Gene3D" id="1.10.10.10">
    <property type="entry name" value="Winged helix-like DNA-binding domain superfamily/Winged helix DNA-binding domain"/>
    <property type="match status" value="1"/>
</dbReference>
<keyword evidence="4" id="KW-0238">DNA-binding</keyword>
<protein>
    <submittedName>
        <fullName evidence="8">ECF RNA polymerase sigma factor SigD</fullName>
    </submittedName>
</protein>
<dbReference type="PANTHER" id="PTHR43133:SF8">
    <property type="entry name" value="RNA POLYMERASE SIGMA FACTOR HI_1459-RELATED"/>
    <property type="match status" value="1"/>
</dbReference>
<dbReference type="AlphaFoldDB" id="A0A517ZEY3"/>
<dbReference type="InterPro" id="IPR039425">
    <property type="entry name" value="RNA_pol_sigma-70-like"/>
</dbReference>
<comment type="similarity">
    <text evidence="1">Belongs to the sigma-70 factor family. ECF subfamily.</text>
</comment>
<dbReference type="InterPro" id="IPR013249">
    <property type="entry name" value="RNA_pol_sigma70_r4_t2"/>
</dbReference>
<dbReference type="EMBL" id="CP036275">
    <property type="protein sequence ID" value="QDU41024.1"/>
    <property type="molecule type" value="Genomic_DNA"/>
</dbReference>
<dbReference type="Pfam" id="PF08281">
    <property type="entry name" value="Sigma70_r4_2"/>
    <property type="match status" value="1"/>
</dbReference>
<accession>A0A517ZEY3</accession>